<dbReference type="EMBL" id="JAGTUU010000010">
    <property type="protein sequence ID" value="MBS0126616.1"/>
    <property type="molecule type" value="Genomic_DNA"/>
</dbReference>
<dbReference type="Proteomes" id="UP000681356">
    <property type="component" value="Unassembled WGS sequence"/>
</dbReference>
<evidence type="ECO:0000256" key="1">
    <source>
        <dbReference type="SAM" id="MobiDB-lite"/>
    </source>
</evidence>
<organism evidence="2 3">
    <name type="scientific">Thetidibacter halocola</name>
    <dbReference type="NCBI Taxonomy" id="2827239"/>
    <lineage>
        <taxon>Bacteria</taxon>
        <taxon>Pseudomonadati</taxon>
        <taxon>Pseudomonadota</taxon>
        <taxon>Alphaproteobacteria</taxon>
        <taxon>Rhodobacterales</taxon>
        <taxon>Roseobacteraceae</taxon>
        <taxon>Thetidibacter</taxon>
    </lineage>
</organism>
<protein>
    <submittedName>
        <fullName evidence="2">Uncharacterized protein</fullName>
    </submittedName>
</protein>
<keyword evidence="3" id="KW-1185">Reference proteome</keyword>
<gene>
    <name evidence="2" type="ORF">KB874_21270</name>
</gene>
<dbReference type="AlphaFoldDB" id="A0A8J8B8U7"/>
<proteinExistence type="predicted"/>
<accession>A0A8J8B8U7</accession>
<dbReference type="RefSeq" id="WP_212538571.1">
    <property type="nucleotide sequence ID" value="NZ_JAGTUU010000010.1"/>
</dbReference>
<sequence length="93" mass="10152">MPIMSPFAVSAAMMRMQGDLWVRNVRMWQVLCTAGMRQQVALAGMGRISRPAPQPARTGALRSVKRADTARRKPAKSADIEAADPAENPHLPV</sequence>
<evidence type="ECO:0000313" key="3">
    <source>
        <dbReference type="Proteomes" id="UP000681356"/>
    </source>
</evidence>
<evidence type="ECO:0000313" key="2">
    <source>
        <dbReference type="EMBL" id="MBS0126616.1"/>
    </source>
</evidence>
<comment type="caution">
    <text evidence="2">The sequence shown here is derived from an EMBL/GenBank/DDBJ whole genome shotgun (WGS) entry which is preliminary data.</text>
</comment>
<reference evidence="2" key="1">
    <citation type="submission" date="2021-04" db="EMBL/GenBank/DDBJ databases">
        <authorList>
            <person name="Yoon J."/>
        </authorList>
    </citation>
    <scope>NUCLEOTIDE SEQUENCE</scope>
    <source>
        <strain evidence="2">KMU-90</strain>
    </source>
</reference>
<feature type="compositionally biased region" description="Basic and acidic residues" evidence="1">
    <location>
        <begin position="65"/>
        <end position="79"/>
    </location>
</feature>
<feature type="region of interest" description="Disordered" evidence="1">
    <location>
        <begin position="47"/>
        <end position="93"/>
    </location>
</feature>
<name>A0A8J8B8U7_9RHOB</name>